<comment type="caution">
    <text evidence="1">The sequence shown here is derived from an EMBL/GenBank/DDBJ whole genome shotgun (WGS) entry which is preliminary data.</text>
</comment>
<dbReference type="Proteomes" id="UP000798662">
    <property type="component" value="Chromosome 1"/>
</dbReference>
<organism evidence="1 2">
    <name type="scientific">Pyropia yezoensis</name>
    <name type="common">Susabi-nori</name>
    <name type="synonym">Porphyra yezoensis</name>
    <dbReference type="NCBI Taxonomy" id="2788"/>
    <lineage>
        <taxon>Eukaryota</taxon>
        <taxon>Rhodophyta</taxon>
        <taxon>Bangiophyceae</taxon>
        <taxon>Bangiales</taxon>
        <taxon>Bangiaceae</taxon>
        <taxon>Pyropia</taxon>
    </lineage>
</organism>
<evidence type="ECO:0000313" key="1">
    <source>
        <dbReference type="EMBL" id="KAK1862415.1"/>
    </source>
</evidence>
<gene>
    <name evidence="1" type="ORF">I4F81_004989</name>
</gene>
<protein>
    <submittedName>
        <fullName evidence="1">Uncharacterized protein</fullName>
    </submittedName>
</protein>
<evidence type="ECO:0000313" key="2">
    <source>
        <dbReference type="Proteomes" id="UP000798662"/>
    </source>
</evidence>
<name>A0ACC3BXE8_PYRYE</name>
<sequence>MGRGGLAIPPCPLPPPTPAWRRGAEGPPLLPCGAWFLGGFECAALTHRVLPAEGGAAVLLAPRVYRLDWRVAVLPLPLLPPLALAARWQLCPCRRRSTVVPSWRAGVTPFRPLHRLAGAPPPLLEDRRRDRGRPVPGRQRSLACPAPLSSPRFVARSLSGAFWLVCALGCSPLLVCFLL</sequence>
<proteinExistence type="predicted"/>
<dbReference type="EMBL" id="CM020618">
    <property type="protein sequence ID" value="KAK1862415.1"/>
    <property type="molecule type" value="Genomic_DNA"/>
</dbReference>
<accession>A0ACC3BXE8</accession>
<keyword evidence="2" id="KW-1185">Reference proteome</keyword>
<reference evidence="1" key="1">
    <citation type="submission" date="2019-11" db="EMBL/GenBank/DDBJ databases">
        <title>Nori genome reveals adaptations in red seaweeds to the harsh intertidal environment.</title>
        <authorList>
            <person name="Wang D."/>
            <person name="Mao Y."/>
        </authorList>
    </citation>
    <scope>NUCLEOTIDE SEQUENCE</scope>
    <source>
        <tissue evidence="1">Gametophyte</tissue>
    </source>
</reference>